<proteinExistence type="predicted"/>
<sequence length="667" mass="77456">METSENLCAGNLQSHKAREDDYSNFSFLEVSLNTTNYSDNTAWLHASDNSFIYDVQLPEDNLVAIENLDTNNIIRMDREPRNLDLIMSQSFVNSYSQRCDKAPHTNFEISSLSCCNGLQNQGPQGDHGMQPFQFPTTNNSNNSCHDIEQDETPGLSGDQRTTNNSSNTCHDAEEMQIEACHEMQEGRDSSFSNDVDSNTDDSCTQALTKSTPKKTPRGKAPAQLQTEHPVKSCYKPNNDTIIKTVCEKYNIDEIEEENFEEVTDKRGSWTRKDTVEMNEKIQEHVMKFEPSISHYRRENSPFRLYLSSDLSRVLLFNGFRDEYPTFRCSYEKYRRVFKSMNIAFTELGNEECEQCQLFKLHPHDDEHLDPSCTLCCEWEDHINRANEARDKYRRQVQESYVMGDTAFYSADLEKVTYLPRMDCFKSALHCPRVHAFNQTFAPLGNRREEAPVFACVWHDGIAGRKKEEIMSAFHQFFLYHRDKKKIVLWLDNCGGLNKNWALFSSLVYMPGHTFMSADSFHADVERKMKKSGKVCDFTDFVSSVEKASSHLSLKIMDIHNFHDWQDHHSSVKFEKSLPKPYLCSIKHIQARRGDDCLYYRTSHDEMMPYLQMNFLKTAVMKNNIPLPNKRTECQDIEKANKDEILKRVVPLMHESRRSFFINLHVKN</sequence>
<accession>A0ACC2P4I2</accession>
<comment type="caution">
    <text evidence="1">The sequence shown here is derived from an EMBL/GenBank/DDBJ whole genome shotgun (WGS) entry which is preliminary data.</text>
</comment>
<reference evidence="1" key="1">
    <citation type="submission" date="2023-04" db="EMBL/GenBank/DDBJ databases">
        <title>A chromosome-level genome assembly of the parasitoid wasp Eretmocerus hayati.</title>
        <authorList>
            <person name="Zhong Y."/>
            <person name="Liu S."/>
            <person name="Liu Y."/>
        </authorList>
    </citation>
    <scope>NUCLEOTIDE SEQUENCE</scope>
    <source>
        <strain evidence="1">ZJU_SS_LIU_2023</strain>
    </source>
</reference>
<evidence type="ECO:0000313" key="2">
    <source>
        <dbReference type="Proteomes" id="UP001239111"/>
    </source>
</evidence>
<dbReference type="EMBL" id="CM056742">
    <property type="protein sequence ID" value="KAJ8677726.1"/>
    <property type="molecule type" value="Genomic_DNA"/>
</dbReference>
<gene>
    <name evidence="1" type="ORF">QAD02_013513</name>
</gene>
<evidence type="ECO:0000313" key="1">
    <source>
        <dbReference type="EMBL" id="KAJ8677726.1"/>
    </source>
</evidence>
<name>A0ACC2P4I2_9HYME</name>
<protein>
    <submittedName>
        <fullName evidence="1">Uncharacterized protein</fullName>
    </submittedName>
</protein>
<dbReference type="Proteomes" id="UP001239111">
    <property type="component" value="Chromosome 2"/>
</dbReference>
<keyword evidence="2" id="KW-1185">Reference proteome</keyword>
<organism evidence="1 2">
    <name type="scientific">Eretmocerus hayati</name>
    <dbReference type="NCBI Taxonomy" id="131215"/>
    <lineage>
        <taxon>Eukaryota</taxon>
        <taxon>Metazoa</taxon>
        <taxon>Ecdysozoa</taxon>
        <taxon>Arthropoda</taxon>
        <taxon>Hexapoda</taxon>
        <taxon>Insecta</taxon>
        <taxon>Pterygota</taxon>
        <taxon>Neoptera</taxon>
        <taxon>Endopterygota</taxon>
        <taxon>Hymenoptera</taxon>
        <taxon>Apocrita</taxon>
        <taxon>Proctotrupomorpha</taxon>
        <taxon>Chalcidoidea</taxon>
        <taxon>Aphelinidae</taxon>
        <taxon>Aphelininae</taxon>
        <taxon>Eretmocerus</taxon>
    </lineage>
</organism>